<dbReference type="AlphaFoldDB" id="A0A0F9IRX1"/>
<accession>A0A0F9IRX1</accession>
<proteinExistence type="predicted"/>
<gene>
    <name evidence="2" type="ORF">LCGC14_1615640</name>
    <name evidence="1" type="ORF">LCGC14_1910210</name>
</gene>
<evidence type="ECO:0000313" key="1">
    <source>
        <dbReference type="EMBL" id="KKL89887.1"/>
    </source>
</evidence>
<protein>
    <submittedName>
        <fullName evidence="1">Uncharacterized protein</fullName>
    </submittedName>
</protein>
<name>A0A0F9IRX1_9ZZZZ</name>
<evidence type="ECO:0000313" key="2">
    <source>
        <dbReference type="EMBL" id="KKM23391.1"/>
    </source>
</evidence>
<reference evidence="1" key="1">
    <citation type="journal article" date="2015" name="Nature">
        <title>Complex archaea that bridge the gap between prokaryotes and eukaryotes.</title>
        <authorList>
            <person name="Spang A."/>
            <person name="Saw J.H."/>
            <person name="Jorgensen S.L."/>
            <person name="Zaremba-Niedzwiedzka K."/>
            <person name="Martijn J."/>
            <person name="Lind A.E."/>
            <person name="van Eijk R."/>
            <person name="Schleper C."/>
            <person name="Guy L."/>
            <person name="Ettema T.J."/>
        </authorList>
    </citation>
    <scope>NUCLEOTIDE SEQUENCE</scope>
</reference>
<organism evidence="1">
    <name type="scientific">marine sediment metagenome</name>
    <dbReference type="NCBI Taxonomy" id="412755"/>
    <lineage>
        <taxon>unclassified sequences</taxon>
        <taxon>metagenomes</taxon>
        <taxon>ecological metagenomes</taxon>
    </lineage>
</organism>
<dbReference type="EMBL" id="LAZR01013134">
    <property type="protein sequence ID" value="KKM23391.1"/>
    <property type="molecule type" value="Genomic_DNA"/>
</dbReference>
<sequence length="77" mass="8959">MSTVYFGEYGCPKGQWGMSKIIKPEFFMNYRGQKVFNIELPVVDCIKEMDRNHICDNCPVNGKVESNLIKMWENYSG</sequence>
<comment type="caution">
    <text evidence="1">The sequence shown here is derived from an EMBL/GenBank/DDBJ whole genome shotgun (WGS) entry which is preliminary data.</text>
</comment>
<dbReference type="EMBL" id="LAZR01020162">
    <property type="protein sequence ID" value="KKL89887.1"/>
    <property type="molecule type" value="Genomic_DNA"/>
</dbReference>